<dbReference type="SUPFAM" id="SSF81383">
    <property type="entry name" value="F-box domain"/>
    <property type="match status" value="1"/>
</dbReference>
<evidence type="ECO:0000313" key="3">
    <source>
        <dbReference type="Proteomes" id="UP000799436"/>
    </source>
</evidence>
<evidence type="ECO:0000259" key="1">
    <source>
        <dbReference type="PROSITE" id="PS50181"/>
    </source>
</evidence>
<dbReference type="Gene3D" id="1.20.1280.50">
    <property type="match status" value="1"/>
</dbReference>
<organism evidence="2 3">
    <name type="scientific">Teratosphaeria nubilosa</name>
    <dbReference type="NCBI Taxonomy" id="161662"/>
    <lineage>
        <taxon>Eukaryota</taxon>
        <taxon>Fungi</taxon>
        <taxon>Dikarya</taxon>
        <taxon>Ascomycota</taxon>
        <taxon>Pezizomycotina</taxon>
        <taxon>Dothideomycetes</taxon>
        <taxon>Dothideomycetidae</taxon>
        <taxon>Mycosphaerellales</taxon>
        <taxon>Teratosphaeriaceae</taxon>
        <taxon>Teratosphaeria</taxon>
    </lineage>
</organism>
<dbReference type="Pfam" id="PF12937">
    <property type="entry name" value="F-box-like"/>
    <property type="match status" value="1"/>
</dbReference>
<dbReference type="InterPro" id="IPR001810">
    <property type="entry name" value="F-box_dom"/>
</dbReference>
<sequence>MEDLLERFRALTSSEHRSLALKQMISSLARHEIHVVLEAIEQRLDPLAKLPIELVLQIWSHLPLSDAWTLQLVCRRWRRVLGSEQILKASIARWDLIHHPSDSAVQDPAGHALEARVRHMQAVRLARPFRVAFIQDVNVEVSKATQQACGLNTVALKREYIAYIPKYEAGSPNVVLRNLISGRVRHFNGAARERMLGIALTLKVLAFVSFNAALYIHPLGRLEADARCLRLPSSNVSALAADGETVAILYATEDSSSFTVVIHDGRSGRLWQLSNARQRVGKDSGGALLTARTLIVDETRGLVDVFSSGDDRTEGTLKSLHIGHLRVSWRNMQGGLAQQETASVLSLVSTGLPTPISPWVLDIQPTGVKDWFHVRPRAVLGGKPDARPADYLHGEYVSFDASRAEFCRKVFGSKRDLPNTYAVELTTLFQFSTLVWKDVLYSNYGRFALCTIRTNMANMRYGTSSHSVLDLTNARQ</sequence>
<dbReference type="AlphaFoldDB" id="A0A6G1KX18"/>
<proteinExistence type="predicted"/>
<name>A0A6G1KX18_9PEZI</name>
<accession>A0A6G1KX18</accession>
<dbReference type="Proteomes" id="UP000799436">
    <property type="component" value="Unassembled WGS sequence"/>
</dbReference>
<dbReference type="SMART" id="SM00256">
    <property type="entry name" value="FBOX"/>
    <property type="match status" value="1"/>
</dbReference>
<evidence type="ECO:0000313" key="2">
    <source>
        <dbReference type="EMBL" id="KAF2764960.1"/>
    </source>
</evidence>
<dbReference type="EMBL" id="ML995905">
    <property type="protein sequence ID" value="KAF2764960.1"/>
    <property type="molecule type" value="Genomic_DNA"/>
</dbReference>
<keyword evidence="3" id="KW-1185">Reference proteome</keyword>
<protein>
    <recommendedName>
        <fullName evidence="1">F-box domain-containing protein</fullName>
    </recommendedName>
</protein>
<dbReference type="InterPro" id="IPR036047">
    <property type="entry name" value="F-box-like_dom_sf"/>
</dbReference>
<dbReference type="OrthoDB" id="3945293at2759"/>
<gene>
    <name evidence="2" type="ORF">EJ03DRAFT_355331</name>
</gene>
<dbReference type="CDD" id="cd09917">
    <property type="entry name" value="F-box_SF"/>
    <property type="match status" value="1"/>
</dbReference>
<reference evidence="2" key="1">
    <citation type="journal article" date="2020" name="Stud. Mycol.">
        <title>101 Dothideomycetes genomes: a test case for predicting lifestyles and emergence of pathogens.</title>
        <authorList>
            <person name="Haridas S."/>
            <person name="Albert R."/>
            <person name="Binder M."/>
            <person name="Bloem J."/>
            <person name="Labutti K."/>
            <person name="Salamov A."/>
            <person name="Andreopoulos B."/>
            <person name="Baker S."/>
            <person name="Barry K."/>
            <person name="Bills G."/>
            <person name="Bluhm B."/>
            <person name="Cannon C."/>
            <person name="Castanera R."/>
            <person name="Culley D."/>
            <person name="Daum C."/>
            <person name="Ezra D."/>
            <person name="Gonzalez J."/>
            <person name="Henrissat B."/>
            <person name="Kuo A."/>
            <person name="Liang C."/>
            <person name="Lipzen A."/>
            <person name="Lutzoni F."/>
            <person name="Magnuson J."/>
            <person name="Mondo S."/>
            <person name="Nolan M."/>
            <person name="Ohm R."/>
            <person name="Pangilinan J."/>
            <person name="Park H.-J."/>
            <person name="Ramirez L."/>
            <person name="Alfaro M."/>
            <person name="Sun H."/>
            <person name="Tritt A."/>
            <person name="Yoshinaga Y."/>
            <person name="Zwiers L.-H."/>
            <person name="Turgeon B."/>
            <person name="Goodwin S."/>
            <person name="Spatafora J."/>
            <person name="Crous P."/>
            <person name="Grigoriev I."/>
        </authorList>
    </citation>
    <scope>NUCLEOTIDE SEQUENCE</scope>
    <source>
        <strain evidence="2">CBS 116005</strain>
    </source>
</reference>
<dbReference type="PROSITE" id="PS50181">
    <property type="entry name" value="FBOX"/>
    <property type="match status" value="1"/>
</dbReference>
<feature type="domain" description="F-box" evidence="1">
    <location>
        <begin position="44"/>
        <end position="90"/>
    </location>
</feature>